<dbReference type="SUPFAM" id="SSF56112">
    <property type="entry name" value="Protein kinase-like (PK-like)"/>
    <property type="match status" value="1"/>
</dbReference>
<organism evidence="3 4">
    <name type="scientific">Orbilia oligospora</name>
    <name type="common">Nematode-trapping fungus</name>
    <name type="synonym">Arthrobotrys oligospora</name>
    <dbReference type="NCBI Taxonomy" id="2813651"/>
    <lineage>
        <taxon>Eukaryota</taxon>
        <taxon>Fungi</taxon>
        <taxon>Dikarya</taxon>
        <taxon>Ascomycota</taxon>
        <taxon>Pezizomycotina</taxon>
        <taxon>Orbiliomycetes</taxon>
        <taxon>Orbiliales</taxon>
        <taxon>Orbiliaceae</taxon>
        <taxon>Orbilia</taxon>
    </lineage>
</organism>
<dbReference type="Proteomes" id="UP000483672">
    <property type="component" value="Unassembled WGS sequence"/>
</dbReference>
<dbReference type="Pfam" id="PF00069">
    <property type="entry name" value="Pkinase"/>
    <property type="match status" value="1"/>
</dbReference>
<dbReference type="PANTHER" id="PTHR44167:SF24">
    <property type="entry name" value="SERINE_THREONINE-PROTEIN KINASE CHK2"/>
    <property type="match status" value="1"/>
</dbReference>
<evidence type="ECO:0000313" key="3">
    <source>
        <dbReference type="EMBL" id="KAF3231932.1"/>
    </source>
</evidence>
<dbReference type="InterPro" id="IPR011009">
    <property type="entry name" value="Kinase-like_dom_sf"/>
</dbReference>
<evidence type="ECO:0000256" key="1">
    <source>
        <dbReference type="SAM" id="MobiDB-lite"/>
    </source>
</evidence>
<dbReference type="GO" id="GO:0005524">
    <property type="term" value="F:ATP binding"/>
    <property type="evidence" value="ECO:0007669"/>
    <property type="project" value="InterPro"/>
</dbReference>
<dbReference type="InterPro" id="IPR000719">
    <property type="entry name" value="Prot_kinase_dom"/>
</dbReference>
<accession>A0A7C8V6V6</accession>
<feature type="domain" description="Protein kinase" evidence="2">
    <location>
        <begin position="176"/>
        <end position="585"/>
    </location>
</feature>
<dbReference type="PROSITE" id="PS50011">
    <property type="entry name" value="PROTEIN_KINASE_DOM"/>
    <property type="match status" value="1"/>
</dbReference>
<feature type="region of interest" description="Disordered" evidence="1">
    <location>
        <begin position="619"/>
        <end position="664"/>
    </location>
</feature>
<dbReference type="GO" id="GO:0004672">
    <property type="term" value="F:protein kinase activity"/>
    <property type="evidence" value="ECO:0007669"/>
    <property type="project" value="InterPro"/>
</dbReference>
<dbReference type="AlphaFoldDB" id="A0A7C8V6V6"/>
<proteinExistence type="predicted"/>
<evidence type="ECO:0000259" key="2">
    <source>
        <dbReference type="PROSITE" id="PS50011"/>
    </source>
</evidence>
<gene>
    <name evidence="3" type="ORF">TWF191_003908</name>
</gene>
<sequence>MSLAEEILQSDVPDSVFVVLYVGCVDKEFMSMGNSATSIIVKTGRRDSTYDWISKRRAVAFSYDKEPVLREKDCYTIGSDQYSDIRIKTPGMPKELFRFWWNPETGVLMLTVNHQQWRPKHWCSGGVYVSNAGKRSTSLGQGGPTTIALGHKFRLSVDSHGKRAIAGIVPSLPGHIKMRREFLQKKFGSSFAYYPRELCPPQSESVLRDYHKWGRINNSRRIYQLVGRKNGLFYAGKYYSRAERTAMGKEAAILQNLKHKNIIPKIEVFKMYQKGAFGDRVPDWTVLVTELCVSDLASAKFRSWNRADLLNALIQTCEGLEFLHSRFIAHGDINPSTLLVRRMDPLEIKISGFKAAFGIYSDAESVARNIIKRKNPFLADPRNGCLPWSEVWRWEKNDGTGKFYVKCQAPNLCRAPIFQEVERETESYMRLYDRMSQHTSKASEASFYYRHENSDDPEQPTDNFWYDIWSVGMLALSCRCNLEEVYDLSITNSIPYSRSCVNLASKESFDLPLGLQAVEAIEHLKSFQDEGQEGTTGDEAALTSLEEAATPSNLSDLPEDLAPECECEISLLSSNLATEGCEPYLDYGPEDYDELKYKPPPLGSTLRALEAWINANGEAIKDPSSEGSITGGKPRGLEGDKQYTRSLLSPPRSEASRSKISTPPYDAFEDSHGQPCGIWLGETACDDDDLVVISSFPKVQHKRCRRDQSDLCSVQQEDLAQ</sequence>
<evidence type="ECO:0000313" key="4">
    <source>
        <dbReference type="Proteomes" id="UP000483672"/>
    </source>
</evidence>
<comment type="caution">
    <text evidence="3">The sequence shown here is derived from an EMBL/GenBank/DDBJ whole genome shotgun (WGS) entry which is preliminary data.</text>
</comment>
<dbReference type="SMART" id="SM00220">
    <property type="entry name" value="S_TKc"/>
    <property type="match status" value="1"/>
</dbReference>
<name>A0A7C8V6V6_ORBOL</name>
<dbReference type="Gene3D" id="1.10.510.10">
    <property type="entry name" value="Transferase(Phosphotransferase) domain 1"/>
    <property type="match status" value="1"/>
</dbReference>
<dbReference type="PANTHER" id="PTHR44167">
    <property type="entry name" value="OVARIAN-SPECIFIC SERINE/THREONINE-PROTEIN KINASE LOK-RELATED"/>
    <property type="match status" value="1"/>
</dbReference>
<protein>
    <recommendedName>
        <fullName evidence="2">Protein kinase domain-containing protein</fullName>
    </recommendedName>
</protein>
<dbReference type="EMBL" id="WIPF01000002">
    <property type="protein sequence ID" value="KAF3231932.1"/>
    <property type="molecule type" value="Genomic_DNA"/>
</dbReference>
<reference evidence="3 4" key="1">
    <citation type="submission" date="2019-06" db="EMBL/GenBank/DDBJ databases">
        <authorList>
            <person name="Palmer J.M."/>
        </authorList>
    </citation>
    <scope>NUCLEOTIDE SEQUENCE [LARGE SCALE GENOMIC DNA]</scope>
    <source>
        <strain evidence="3 4">TWF191</strain>
    </source>
</reference>